<organism evidence="2 3">
    <name type="scientific">Apodospora peruviana</name>
    <dbReference type="NCBI Taxonomy" id="516989"/>
    <lineage>
        <taxon>Eukaryota</taxon>
        <taxon>Fungi</taxon>
        <taxon>Dikarya</taxon>
        <taxon>Ascomycota</taxon>
        <taxon>Pezizomycotina</taxon>
        <taxon>Sordariomycetes</taxon>
        <taxon>Sordariomycetidae</taxon>
        <taxon>Sordariales</taxon>
        <taxon>Lasiosphaeriaceae</taxon>
        <taxon>Apodospora</taxon>
    </lineage>
</organism>
<dbReference type="Proteomes" id="UP001283341">
    <property type="component" value="Unassembled WGS sequence"/>
</dbReference>
<gene>
    <name evidence="2" type="ORF">B0H66DRAFT_617505</name>
</gene>
<proteinExistence type="predicted"/>
<protein>
    <submittedName>
        <fullName evidence="2">Uncharacterized protein</fullName>
    </submittedName>
</protein>
<evidence type="ECO:0000313" key="2">
    <source>
        <dbReference type="EMBL" id="KAK3326470.1"/>
    </source>
</evidence>
<evidence type="ECO:0000256" key="1">
    <source>
        <dbReference type="SAM" id="SignalP"/>
    </source>
</evidence>
<reference evidence="2" key="2">
    <citation type="submission" date="2023-06" db="EMBL/GenBank/DDBJ databases">
        <authorList>
            <consortium name="Lawrence Berkeley National Laboratory"/>
            <person name="Haridas S."/>
            <person name="Hensen N."/>
            <person name="Bonometti L."/>
            <person name="Westerberg I."/>
            <person name="Brannstrom I.O."/>
            <person name="Guillou S."/>
            <person name="Cros-Aarteil S."/>
            <person name="Calhoun S."/>
            <person name="Kuo A."/>
            <person name="Mondo S."/>
            <person name="Pangilinan J."/>
            <person name="Riley R."/>
            <person name="Labutti K."/>
            <person name="Andreopoulos B."/>
            <person name="Lipzen A."/>
            <person name="Chen C."/>
            <person name="Yanf M."/>
            <person name="Daum C."/>
            <person name="Ng V."/>
            <person name="Clum A."/>
            <person name="Steindorff A."/>
            <person name="Ohm R."/>
            <person name="Martin F."/>
            <person name="Silar P."/>
            <person name="Natvig D."/>
            <person name="Lalanne C."/>
            <person name="Gautier V."/>
            <person name="Ament-Velasquez S.L."/>
            <person name="Kruys A."/>
            <person name="Hutchinson M.I."/>
            <person name="Powell A.J."/>
            <person name="Barry K."/>
            <person name="Miller A.N."/>
            <person name="Grigoriev I.V."/>
            <person name="Debuchy R."/>
            <person name="Gladieux P."/>
            <person name="Thoren M.H."/>
            <person name="Johannesson H."/>
        </authorList>
    </citation>
    <scope>NUCLEOTIDE SEQUENCE</scope>
    <source>
        <strain evidence="2">CBS 118394</strain>
    </source>
</reference>
<dbReference type="AlphaFoldDB" id="A0AAE0IK09"/>
<name>A0AAE0IK09_9PEZI</name>
<comment type="caution">
    <text evidence="2">The sequence shown here is derived from an EMBL/GenBank/DDBJ whole genome shotgun (WGS) entry which is preliminary data.</text>
</comment>
<feature type="chain" id="PRO_5041943860" evidence="1">
    <location>
        <begin position="24"/>
        <end position="295"/>
    </location>
</feature>
<feature type="signal peptide" evidence="1">
    <location>
        <begin position="1"/>
        <end position="23"/>
    </location>
</feature>
<sequence length="295" mass="32273">MVGPKVAIRLGILAWFFMRGADTFSLRIGSVLGDEANKGLTNPWIRQCRSCSTRLCQAPVEEAQRRFEPGSGNLHEKPPIPASHRAAHTLNHRTFSGHIHDPHTEYAQSLRTLCEIELAAKVLQGAAAASYYGEGRPGWGPKAQACPKLQDLWKREGRGVITARDKCHLPRPGPNPDLLSMGKAEAGMRGGIPQFGDEGGLSRGEVKKGGKIGRCEHLESSCSTNGTPSLASETVEMQGRSSGSKIPGRLIGDEIVVCYQRIGTTAIHLTIITEYTARQDEEEEEEEEEEMLMYL</sequence>
<keyword evidence="3" id="KW-1185">Reference proteome</keyword>
<accession>A0AAE0IK09</accession>
<reference evidence="2" key="1">
    <citation type="journal article" date="2023" name="Mol. Phylogenet. Evol.">
        <title>Genome-scale phylogeny and comparative genomics of the fungal order Sordariales.</title>
        <authorList>
            <person name="Hensen N."/>
            <person name="Bonometti L."/>
            <person name="Westerberg I."/>
            <person name="Brannstrom I.O."/>
            <person name="Guillou S."/>
            <person name="Cros-Aarteil S."/>
            <person name="Calhoun S."/>
            <person name="Haridas S."/>
            <person name="Kuo A."/>
            <person name="Mondo S."/>
            <person name="Pangilinan J."/>
            <person name="Riley R."/>
            <person name="LaButti K."/>
            <person name="Andreopoulos B."/>
            <person name="Lipzen A."/>
            <person name="Chen C."/>
            <person name="Yan M."/>
            <person name="Daum C."/>
            <person name="Ng V."/>
            <person name="Clum A."/>
            <person name="Steindorff A."/>
            <person name="Ohm R.A."/>
            <person name="Martin F."/>
            <person name="Silar P."/>
            <person name="Natvig D.O."/>
            <person name="Lalanne C."/>
            <person name="Gautier V."/>
            <person name="Ament-Velasquez S.L."/>
            <person name="Kruys A."/>
            <person name="Hutchinson M.I."/>
            <person name="Powell A.J."/>
            <person name="Barry K."/>
            <person name="Miller A.N."/>
            <person name="Grigoriev I.V."/>
            <person name="Debuchy R."/>
            <person name="Gladieux P."/>
            <person name="Hiltunen Thoren M."/>
            <person name="Johannesson H."/>
        </authorList>
    </citation>
    <scope>NUCLEOTIDE SEQUENCE</scope>
    <source>
        <strain evidence="2">CBS 118394</strain>
    </source>
</reference>
<evidence type="ECO:0000313" key="3">
    <source>
        <dbReference type="Proteomes" id="UP001283341"/>
    </source>
</evidence>
<keyword evidence="1" id="KW-0732">Signal</keyword>
<dbReference type="EMBL" id="JAUEDM010000002">
    <property type="protein sequence ID" value="KAK3326470.1"/>
    <property type="molecule type" value="Genomic_DNA"/>
</dbReference>